<evidence type="ECO:0000313" key="2">
    <source>
        <dbReference type="EMBL" id="KAL3279592.1"/>
    </source>
</evidence>
<name>A0ABD2NLL5_9CUCU</name>
<dbReference type="EMBL" id="JABFTP020000124">
    <property type="protein sequence ID" value="KAL3279592.1"/>
    <property type="molecule type" value="Genomic_DNA"/>
</dbReference>
<dbReference type="AlphaFoldDB" id="A0ABD2NLL5"/>
<evidence type="ECO:0000313" key="3">
    <source>
        <dbReference type="Proteomes" id="UP001516400"/>
    </source>
</evidence>
<sequence>MKVNRLLSDELAYELSIRKLPSSGNVADKRFDLREALRAEKAEERRQDFENVEGSRVAALRRSSTRLDIERCPQHARNEEAASGLSGSTSSINDENFSGIDSFPTFANASGVAPSDTKVCDITNKPFEPHHKRISFGTIPFTQAYPRKSLIQIL</sequence>
<reference evidence="2 3" key="1">
    <citation type="journal article" date="2021" name="BMC Biol.">
        <title>Horizontally acquired antibacterial genes associated with adaptive radiation of ladybird beetles.</title>
        <authorList>
            <person name="Li H.S."/>
            <person name="Tang X.F."/>
            <person name="Huang Y.H."/>
            <person name="Xu Z.Y."/>
            <person name="Chen M.L."/>
            <person name="Du X.Y."/>
            <person name="Qiu B.Y."/>
            <person name="Chen P.T."/>
            <person name="Zhang W."/>
            <person name="Slipinski A."/>
            <person name="Escalona H.E."/>
            <person name="Waterhouse R.M."/>
            <person name="Zwick A."/>
            <person name="Pang H."/>
        </authorList>
    </citation>
    <scope>NUCLEOTIDE SEQUENCE [LARGE SCALE GENOMIC DNA]</scope>
    <source>
        <strain evidence="2">SYSU2018</strain>
    </source>
</reference>
<organism evidence="2 3">
    <name type="scientific">Cryptolaemus montrouzieri</name>
    <dbReference type="NCBI Taxonomy" id="559131"/>
    <lineage>
        <taxon>Eukaryota</taxon>
        <taxon>Metazoa</taxon>
        <taxon>Ecdysozoa</taxon>
        <taxon>Arthropoda</taxon>
        <taxon>Hexapoda</taxon>
        <taxon>Insecta</taxon>
        <taxon>Pterygota</taxon>
        <taxon>Neoptera</taxon>
        <taxon>Endopterygota</taxon>
        <taxon>Coleoptera</taxon>
        <taxon>Polyphaga</taxon>
        <taxon>Cucujiformia</taxon>
        <taxon>Coccinelloidea</taxon>
        <taxon>Coccinellidae</taxon>
        <taxon>Scymninae</taxon>
        <taxon>Scymnini</taxon>
        <taxon>Cryptolaemus</taxon>
    </lineage>
</organism>
<comment type="caution">
    <text evidence="2">The sequence shown here is derived from an EMBL/GenBank/DDBJ whole genome shotgun (WGS) entry which is preliminary data.</text>
</comment>
<feature type="region of interest" description="Disordered" evidence="1">
    <location>
        <begin position="69"/>
        <end position="90"/>
    </location>
</feature>
<evidence type="ECO:0000256" key="1">
    <source>
        <dbReference type="SAM" id="MobiDB-lite"/>
    </source>
</evidence>
<accession>A0ABD2NLL5</accession>
<protein>
    <submittedName>
        <fullName evidence="2">Uncharacterized protein</fullName>
    </submittedName>
</protein>
<keyword evidence="3" id="KW-1185">Reference proteome</keyword>
<proteinExistence type="predicted"/>
<gene>
    <name evidence="2" type="ORF">HHI36_017098</name>
</gene>
<feature type="compositionally biased region" description="Basic and acidic residues" evidence="1">
    <location>
        <begin position="69"/>
        <end position="80"/>
    </location>
</feature>
<dbReference type="Proteomes" id="UP001516400">
    <property type="component" value="Unassembled WGS sequence"/>
</dbReference>